<proteinExistence type="predicted"/>
<reference evidence="1" key="1">
    <citation type="submission" date="2014-11" db="EMBL/GenBank/DDBJ databases">
        <authorList>
            <person name="Amaro Gonzalez C."/>
        </authorList>
    </citation>
    <scope>NUCLEOTIDE SEQUENCE</scope>
</reference>
<name>A0A0E9X8E5_ANGAN</name>
<dbReference type="EMBL" id="GBXM01009708">
    <property type="protein sequence ID" value="JAH98869.1"/>
    <property type="molecule type" value="Transcribed_RNA"/>
</dbReference>
<evidence type="ECO:0000313" key="1">
    <source>
        <dbReference type="EMBL" id="JAH98869.1"/>
    </source>
</evidence>
<sequence>MKRQCNVLEDWPLYGSFSSRFSFFCHFEHHMFLLKISSFTVQLLILDLLQHATGVFLLKTTVYCHIFYII</sequence>
<dbReference type="AlphaFoldDB" id="A0A0E9X8E5"/>
<accession>A0A0E9X8E5</accession>
<reference evidence="1" key="2">
    <citation type="journal article" date="2015" name="Fish Shellfish Immunol.">
        <title>Early steps in the European eel (Anguilla anguilla)-Vibrio vulnificus interaction in the gills: Role of the RtxA13 toxin.</title>
        <authorList>
            <person name="Callol A."/>
            <person name="Pajuelo D."/>
            <person name="Ebbesson L."/>
            <person name="Teles M."/>
            <person name="MacKenzie S."/>
            <person name="Amaro C."/>
        </authorList>
    </citation>
    <scope>NUCLEOTIDE SEQUENCE</scope>
</reference>
<protein>
    <submittedName>
        <fullName evidence="1">Uncharacterized protein</fullName>
    </submittedName>
</protein>
<organism evidence="1">
    <name type="scientific">Anguilla anguilla</name>
    <name type="common">European freshwater eel</name>
    <name type="synonym">Muraena anguilla</name>
    <dbReference type="NCBI Taxonomy" id="7936"/>
    <lineage>
        <taxon>Eukaryota</taxon>
        <taxon>Metazoa</taxon>
        <taxon>Chordata</taxon>
        <taxon>Craniata</taxon>
        <taxon>Vertebrata</taxon>
        <taxon>Euteleostomi</taxon>
        <taxon>Actinopterygii</taxon>
        <taxon>Neopterygii</taxon>
        <taxon>Teleostei</taxon>
        <taxon>Anguilliformes</taxon>
        <taxon>Anguillidae</taxon>
        <taxon>Anguilla</taxon>
    </lineage>
</organism>